<dbReference type="InterPro" id="IPR003593">
    <property type="entry name" value="AAA+_ATPase"/>
</dbReference>
<keyword evidence="3" id="KW-0547">Nucleotide-binding</keyword>
<dbReference type="InterPro" id="IPR027417">
    <property type="entry name" value="P-loop_NTPase"/>
</dbReference>
<feature type="domain" description="ABC transporter" evidence="5">
    <location>
        <begin position="5"/>
        <end position="239"/>
    </location>
</feature>
<name>A0A7C3SNK9_9BACT</name>
<gene>
    <name evidence="6" type="ORF">ENV35_05525</name>
</gene>
<evidence type="ECO:0000256" key="1">
    <source>
        <dbReference type="ARBA" id="ARBA00005417"/>
    </source>
</evidence>
<dbReference type="SMART" id="SM00382">
    <property type="entry name" value="AAA"/>
    <property type="match status" value="1"/>
</dbReference>
<dbReference type="GO" id="GO:0016887">
    <property type="term" value="F:ATP hydrolysis activity"/>
    <property type="evidence" value="ECO:0007669"/>
    <property type="project" value="InterPro"/>
</dbReference>
<keyword evidence="2" id="KW-0813">Transport</keyword>
<dbReference type="Pfam" id="PF00005">
    <property type="entry name" value="ABC_tran"/>
    <property type="match status" value="1"/>
</dbReference>
<dbReference type="InterPro" id="IPR003439">
    <property type="entry name" value="ABC_transporter-like_ATP-bd"/>
</dbReference>
<evidence type="ECO:0000259" key="5">
    <source>
        <dbReference type="PROSITE" id="PS50893"/>
    </source>
</evidence>
<comment type="similarity">
    <text evidence="1">Belongs to the ABC transporter superfamily.</text>
</comment>
<dbReference type="PROSITE" id="PS00211">
    <property type="entry name" value="ABC_TRANSPORTER_1"/>
    <property type="match status" value="1"/>
</dbReference>
<protein>
    <submittedName>
        <fullName evidence="6">Metal ABC transporter ATP-binding protein</fullName>
    </submittedName>
</protein>
<dbReference type="CDD" id="cd03235">
    <property type="entry name" value="ABC_Metallic_Cations"/>
    <property type="match status" value="1"/>
</dbReference>
<dbReference type="EMBL" id="DTGA01000130">
    <property type="protein sequence ID" value="HGB31318.1"/>
    <property type="molecule type" value="Genomic_DNA"/>
</dbReference>
<dbReference type="PANTHER" id="PTHR42734:SF17">
    <property type="entry name" value="METAL TRANSPORT SYSTEM ATP-BINDING PROTEIN TM_0124-RELATED"/>
    <property type="match status" value="1"/>
</dbReference>
<dbReference type="PROSITE" id="PS50893">
    <property type="entry name" value="ABC_TRANSPORTER_2"/>
    <property type="match status" value="1"/>
</dbReference>
<accession>A0A7C3SNK9</accession>
<dbReference type="Gene3D" id="3.40.50.300">
    <property type="entry name" value="P-loop containing nucleotide triphosphate hydrolases"/>
    <property type="match status" value="1"/>
</dbReference>
<sequence length="247" mass="28525">MNKIVEIKNLTFYYNDDKILDNINLEVEEGEFLGIIGPNGAGKSTLLKLIVGILKPQYGKILLFGKEIDNITYEKKLIGYVPQKPDIEKYLPLKVKDIVAFGRRIVRDWKALNKEDYEIINMIMEKLEIKEYADKIFSELSGGQQQRVLIARALVQNPKILLLDEPTVGVDIKTQYNFYRILEELKRQKTSVILVTHDIGAITNKVDKLACLNRKLYLHGCPEEIKMHGVLKEIYGEEFIFLTHKED</sequence>
<dbReference type="PANTHER" id="PTHR42734">
    <property type="entry name" value="METAL TRANSPORT SYSTEM ATP-BINDING PROTEIN TM_0124-RELATED"/>
    <property type="match status" value="1"/>
</dbReference>
<evidence type="ECO:0000256" key="2">
    <source>
        <dbReference type="ARBA" id="ARBA00022448"/>
    </source>
</evidence>
<reference evidence="6" key="1">
    <citation type="journal article" date="2020" name="mSystems">
        <title>Genome- and Community-Level Interaction Insights into Carbon Utilization and Element Cycling Functions of Hydrothermarchaeota in Hydrothermal Sediment.</title>
        <authorList>
            <person name="Zhou Z."/>
            <person name="Liu Y."/>
            <person name="Xu W."/>
            <person name="Pan J."/>
            <person name="Luo Z.H."/>
            <person name="Li M."/>
        </authorList>
    </citation>
    <scope>NUCLEOTIDE SEQUENCE [LARGE SCALE GENOMIC DNA]</scope>
    <source>
        <strain evidence="6">SpSt-751</strain>
    </source>
</reference>
<dbReference type="InterPro" id="IPR017871">
    <property type="entry name" value="ABC_transporter-like_CS"/>
</dbReference>
<dbReference type="InterPro" id="IPR050153">
    <property type="entry name" value="Metal_Ion_Import_ABC"/>
</dbReference>
<dbReference type="SUPFAM" id="SSF52540">
    <property type="entry name" value="P-loop containing nucleoside triphosphate hydrolases"/>
    <property type="match status" value="1"/>
</dbReference>
<proteinExistence type="inferred from homology"/>
<organism evidence="6">
    <name type="scientific">Dictyoglomus turgidum</name>
    <dbReference type="NCBI Taxonomy" id="513050"/>
    <lineage>
        <taxon>Bacteria</taxon>
        <taxon>Pseudomonadati</taxon>
        <taxon>Dictyoglomota</taxon>
        <taxon>Dictyoglomia</taxon>
        <taxon>Dictyoglomales</taxon>
        <taxon>Dictyoglomaceae</taxon>
        <taxon>Dictyoglomus</taxon>
    </lineage>
</organism>
<dbReference type="FunFam" id="3.40.50.300:FF:000134">
    <property type="entry name" value="Iron-enterobactin ABC transporter ATP-binding protein"/>
    <property type="match status" value="1"/>
</dbReference>
<dbReference type="GO" id="GO:0005524">
    <property type="term" value="F:ATP binding"/>
    <property type="evidence" value="ECO:0007669"/>
    <property type="project" value="UniProtKB-KW"/>
</dbReference>
<keyword evidence="4 6" id="KW-0067">ATP-binding</keyword>
<evidence type="ECO:0000256" key="3">
    <source>
        <dbReference type="ARBA" id="ARBA00022741"/>
    </source>
</evidence>
<evidence type="ECO:0000256" key="4">
    <source>
        <dbReference type="ARBA" id="ARBA00022840"/>
    </source>
</evidence>
<dbReference type="AlphaFoldDB" id="A0A7C3SNK9"/>
<evidence type="ECO:0000313" key="6">
    <source>
        <dbReference type="EMBL" id="HGB31318.1"/>
    </source>
</evidence>
<comment type="caution">
    <text evidence="6">The sequence shown here is derived from an EMBL/GenBank/DDBJ whole genome shotgun (WGS) entry which is preliminary data.</text>
</comment>